<name>A0A3G4ZMM4_9VIRU</name>
<evidence type="ECO:0000256" key="1">
    <source>
        <dbReference type="SAM" id="MobiDB-lite"/>
    </source>
</evidence>
<feature type="compositionally biased region" description="Basic and acidic residues" evidence="1">
    <location>
        <begin position="15"/>
        <end position="24"/>
    </location>
</feature>
<feature type="region of interest" description="Disordered" evidence="1">
    <location>
        <begin position="1"/>
        <end position="24"/>
    </location>
</feature>
<sequence length="118" mass="13845">MNNNNQNNLNNPNEDEIKKKKESKDRYRPIEVFVNGANLTTQRYRNIKDPQLRHSLVLDKFMLSLDFLLGGLQTVCDEDDLPEGLKPKIEKLIVESKSDLQELQEYISDPQKHMKFEI</sequence>
<dbReference type="EMBL" id="MK071982">
    <property type="protein sequence ID" value="AYV76097.1"/>
    <property type="molecule type" value="Genomic_DNA"/>
</dbReference>
<evidence type="ECO:0000313" key="2">
    <source>
        <dbReference type="EMBL" id="AYV76097.1"/>
    </source>
</evidence>
<organism evidence="2">
    <name type="scientific">Terrestrivirus sp</name>
    <dbReference type="NCBI Taxonomy" id="2487775"/>
    <lineage>
        <taxon>Viruses</taxon>
        <taxon>Varidnaviria</taxon>
        <taxon>Bamfordvirae</taxon>
        <taxon>Nucleocytoviricota</taxon>
        <taxon>Megaviricetes</taxon>
        <taxon>Imitervirales</taxon>
        <taxon>Mimiviridae</taxon>
        <taxon>Klosneuvirinae</taxon>
    </lineage>
</organism>
<reference evidence="2" key="1">
    <citation type="submission" date="2018-10" db="EMBL/GenBank/DDBJ databases">
        <title>Hidden diversity of soil giant viruses.</title>
        <authorList>
            <person name="Schulz F."/>
            <person name="Alteio L."/>
            <person name="Goudeau D."/>
            <person name="Ryan E.M."/>
            <person name="Malmstrom R.R."/>
            <person name="Blanchard J."/>
            <person name="Woyke T."/>
        </authorList>
    </citation>
    <scope>NUCLEOTIDE SEQUENCE</scope>
    <source>
        <strain evidence="2">TEV1</strain>
    </source>
</reference>
<gene>
    <name evidence="2" type="ORF">Terrestrivirus4_145</name>
</gene>
<accession>A0A3G4ZMM4</accession>
<protein>
    <submittedName>
        <fullName evidence="2">Uncharacterized protein</fullName>
    </submittedName>
</protein>
<feature type="compositionally biased region" description="Low complexity" evidence="1">
    <location>
        <begin position="1"/>
        <end position="12"/>
    </location>
</feature>
<proteinExistence type="predicted"/>